<dbReference type="AlphaFoldDB" id="L0E0U9"/>
<dbReference type="KEGG" id="tni:TVNIR_3266"/>
<dbReference type="CDD" id="cd03405">
    <property type="entry name" value="SPFH_HflC"/>
    <property type="match status" value="1"/>
</dbReference>
<keyword evidence="4" id="KW-1133">Transmembrane helix</keyword>
<dbReference type="HOGENOM" id="CLU_059167_3_0_6"/>
<keyword evidence="5" id="KW-0472">Membrane</keyword>
<accession>L0E0U9</accession>
<evidence type="ECO:0000256" key="5">
    <source>
        <dbReference type="ARBA" id="ARBA00023136"/>
    </source>
</evidence>
<dbReference type="InterPro" id="IPR010200">
    <property type="entry name" value="HflC"/>
</dbReference>
<evidence type="ECO:0000259" key="7">
    <source>
        <dbReference type="SMART" id="SM00244"/>
    </source>
</evidence>
<organism evidence="8 9">
    <name type="scientific">Thioalkalivibrio nitratireducens (strain DSM 14787 / UNIQEM 213 / ALEN2)</name>
    <dbReference type="NCBI Taxonomy" id="1255043"/>
    <lineage>
        <taxon>Bacteria</taxon>
        <taxon>Pseudomonadati</taxon>
        <taxon>Pseudomonadota</taxon>
        <taxon>Gammaproteobacteria</taxon>
        <taxon>Chromatiales</taxon>
        <taxon>Ectothiorhodospiraceae</taxon>
        <taxon>Thioalkalivibrio</taxon>
    </lineage>
</organism>
<keyword evidence="9" id="KW-1185">Reference proteome</keyword>
<evidence type="ECO:0000256" key="4">
    <source>
        <dbReference type="ARBA" id="ARBA00022989"/>
    </source>
</evidence>
<name>L0E0U9_THIND</name>
<dbReference type="Proteomes" id="UP000010809">
    <property type="component" value="Chromosome"/>
</dbReference>
<evidence type="ECO:0000256" key="6">
    <source>
        <dbReference type="PIRNR" id="PIRNR005651"/>
    </source>
</evidence>
<dbReference type="InterPro" id="IPR036013">
    <property type="entry name" value="Band_7/SPFH_dom_sf"/>
</dbReference>
<protein>
    <recommendedName>
        <fullName evidence="6">Protein HflC</fullName>
    </recommendedName>
</protein>
<dbReference type="GO" id="GO:0016020">
    <property type="term" value="C:membrane"/>
    <property type="evidence" value="ECO:0007669"/>
    <property type="project" value="UniProtKB-SubCell"/>
</dbReference>
<comment type="subcellular location">
    <subcellularLocation>
        <location evidence="1">Membrane</location>
        <topology evidence="1">Single-pass membrane protein</topology>
    </subcellularLocation>
</comment>
<evidence type="ECO:0000256" key="2">
    <source>
        <dbReference type="ARBA" id="ARBA00007862"/>
    </source>
</evidence>
<comment type="function">
    <text evidence="6">HflC and HflK could regulate a protease.</text>
</comment>
<dbReference type="Pfam" id="PF01145">
    <property type="entry name" value="Band_7"/>
    <property type="match status" value="1"/>
</dbReference>
<dbReference type="eggNOG" id="COG0330">
    <property type="taxonomic scope" value="Bacteria"/>
</dbReference>
<dbReference type="InterPro" id="IPR001107">
    <property type="entry name" value="Band_7"/>
</dbReference>
<dbReference type="NCBIfam" id="TIGR01932">
    <property type="entry name" value="hflC"/>
    <property type="match status" value="1"/>
</dbReference>
<dbReference type="OrthoDB" id="9812991at2"/>
<dbReference type="PATRIC" id="fig|1255043.3.peg.3295"/>
<dbReference type="EMBL" id="CP003989">
    <property type="protein sequence ID" value="AGA34903.1"/>
    <property type="molecule type" value="Genomic_DNA"/>
</dbReference>
<comment type="similarity">
    <text evidence="2 6">Belongs to the band 7/mec-2 family. HflC subfamily.</text>
</comment>
<dbReference type="SMART" id="SM00244">
    <property type="entry name" value="PHB"/>
    <property type="match status" value="1"/>
</dbReference>
<reference evidence="8" key="1">
    <citation type="submission" date="2015-12" db="EMBL/GenBank/DDBJ databases">
        <authorList>
            <person name="Tikhonova T.V."/>
            <person name="Pavlov A.R."/>
            <person name="Beletsky A.V."/>
            <person name="Mardanov A.V."/>
            <person name="Sorokin D.Y."/>
            <person name="Ravin N.V."/>
            <person name="Popov V.O."/>
        </authorList>
    </citation>
    <scope>NUCLEOTIDE SEQUENCE</scope>
    <source>
        <strain evidence="8">DSM 14787</strain>
    </source>
</reference>
<sequence>MFRIAAIAAVVAVIVVALSTYTVDERERVILFSLGEVRKLDLEPGLHFKFPLINNVRTFEKRIMTLNIPPDRFLTSEAKNVIVDFYAKWQIHDTGQFYRATRGDERNAEERLAQILRDGMRNEFARYELAEVVSGERTTIMGAVRDVARGTARELGVNLVDVRIRRIDLPDEVSESVYDRMRAERQRVAQDFRARGQEEAERIRSRADRDRTVILANAYRESEEIRGAGDARATEILGEAFGADEDFFRFYRSLLAYRSSLTGDRNTFVLEPSSEFFRYFQDPLGSRDRAPLQP</sequence>
<dbReference type="PANTHER" id="PTHR42911:SF1">
    <property type="entry name" value="MODULATOR OF FTSH PROTEASE HFLC"/>
    <property type="match status" value="1"/>
</dbReference>
<dbReference type="Gene3D" id="3.30.479.30">
    <property type="entry name" value="Band 7 domain"/>
    <property type="match status" value="1"/>
</dbReference>
<dbReference type="SUPFAM" id="SSF117892">
    <property type="entry name" value="Band 7/SPFH domain"/>
    <property type="match status" value="1"/>
</dbReference>
<gene>
    <name evidence="8" type="primary">hflC [H]</name>
    <name evidence="8" type="ordered locus">TVNIR_3266</name>
</gene>
<keyword evidence="3" id="KW-0812">Transmembrane</keyword>
<dbReference type="STRING" id="1255043.TVNIR_3266"/>
<dbReference type="PIRSF" id="PIRSF005651">
    <property type="entry name" value="HflC"/>
    <property type="match status" value="1"/>
</dbReference>
<feature type="domain" description="Band 7" evidence="7">
    <location>
        <begin position="18"/>
        <end position="181"/>
    </location>
</feature>
<evidence type="ECO:0000313" key="9">
    <source>
        <dbReference type="Proteomes" id="UP000010809"/>
    </source>
</evidence>
<dbReference type="PANTHER" id="PTHR42911">
    <property type="entry name" value="MODULATOR OF FTSH PROTEASE HFLC"/>
    <property type="match status" value="1"/>
</dbReference>
<evidence type="ECO:0000313" key="8">
    <source>
        <dbReference type="EMBL" id="AGA34903.1"/>
    </source>
</evidence>
<evidence type="ECO:0000256" key="3">
    <source>
        <dbReference type="ARBA" id="ARBA00022692"/>
    </source>
</evidence>
<proteinExistence type="inferred from homology"/>
<evidence type="ECO:0000256" key="1">
    <source>
        <dbReference type="ARBA" id="ARBA00004167"/>
    </source>
</evidence>
<dbReference type="RefSeq" id="WP_015260007.1">
    <property type="nucleotide sequence ID" value="NC_019902.2"/>
</dbReference>